<protein>
    <recommendedName>
        <fullName evidence="10">Meiotic nuclear division protein 1 homolog</fullName>
    </recommendedName>
</protein>
<comment type="subcellular location">
    <subcellularLocation>
        <location evidence="1 5">Nucleus</location>
    </subcellularLocation>
</comment>
<evidence type="ECO:0000256" key="1">
    <source>
        <dbReference type="ARBA" id="ARBA00004123"/>
    </source>
</evidence>
<dbReference type="AlphaFoldDB" id="A0A6B2LIC5"/>
<comment type="function">
    <text evidence="5">Required for proper homologous chromosome pairing and efficient cross-over and intragenic recombination during meiosis.</text>
</comment>
<proteinExistence type="inferred from homology"/>
<organism evidence="9">
    <name type="scientific">Arcella intermedia</name>
    <dbReference type="NCBI Taxonomy" id="1963864"/>
    <lineage>
        <taxon>Eukaryota</taxon>
        <taxon>Amoebozoa</taxon>
        <taxon>Tubulinea</taxon>
        <taxon>Elardia</taxon>
        <taxon>Arcellinida</taxon>
        <taxon>Sphaerothecina</taxon>
        <taxon>Arcellidae</taxon>
        <taxon>Arcella</taxon>
    </lineage>
</organism>
<dbReference type="EMBL" id="GIBP01007857">
    <property type="protein sequence ID" value="NDV36826.1"/>
    <property type="molecule type" value="Transcribed_RNA"/>
</dbReference>
<name>A0A6B2LIC5_9EUKA</name>
<evidence type="ECO:0000256" key="6">
    <source>
        <dbReference type="SAM" id="Coils"/>
    </source>
</evidence>
<dbReference type="Pfam" id="PF03962">
    <property type="entry name" value="Mnd1"/>
    <property type="match status" value="1"/>
</dbReference>
<evidence type="ECO:0000256" key="5">
    <source>
        <dbReference type="PIRNR" id="PIRNR026991"/>
    </source>
</evidence>
<dbReference type="InterPro" id="IPR005647">
    <property type="entry name" value="Mnd1"/>
</dbReference>
<sequence length="207" mass="23726">MSKKRGLSREEKKKIIADMMQASQEPYALPDLEAAASKLGVVRQTVKDIVQELVSEDTISTDKIGVTVFYWSFPSDAATKKQRTLDQLTQNVQHLKEKLELLKKENEELTAGREESEERTGKLQQLKALREEKGKIEEQITQLSSTDPALMAAMEEDTKVSIEAINRWTDNIYSVRSWAVKKFSCNPKELDVQFGIPEEMDYFEQHQ</sequence>
<dbReference type="InterPro" id="IPR040453">
    <property type="entry name" value="Mnd1_HTH"/>
</dbReference>
<evidence type="ECO:0000256" key="3">
    <source>
        <dbReference type="ARBA" id="ARBA00023054"/>
    </source>
</evidence>
<evidence type="ECO:0000256" key="4">
    <source>
        <dbReference type="ARBA" id="ARBA00023242"/>
    </source>
</evidence>
<dbReference type="GO" id="GO:0007131">
    <property type="term" value="P:reciprocal meiotic recombination"/>
    <property type="evidence" value="ECO:0007669"/>
    <property type="project" value="InterPro"/>
</dbReference>
<dbReference type="Pfam" id="PF18517">
    <property type="entry name" value="LZ3wCH"/>
    <property type="match status" value="1"/>
</dbReference>
<feature type="coiled-coil region" evidence="6">
    <location>
        <begin position="78"/>
        <end position="146"/>
    </location>
</feature>
<evidence type="ECO:0000313" key="9">
    <source>
        <dbReference type="EMBL" id="NDV36826.1"/>
    </source>
</evidence>
<evidence type="ECO:0008006" key="10">
    <source>
        <dbReference type="Google" id="ProtNLM"/>
    </source>
</evidence>
<reference evidence="9" key="1">
    <citation type="journal article" date="2020" name="J. Eukaryot. Microbiol.">
        <title>De novo Sequencing, Assembly and Annotation of the Transcriptome for the Free-Living Testate Amoeba Arcella intermedia.</title>
        <authorList>
            <person name="Ribeiro G.M."/>
            <person name="Porfirio-Sousa A.L."/>
            <person name="Maurer-Alcala X.X."/>
            <person name="Katz L.A."/>
            <person name="Lahr D.J.G."/>
        </authorList>
    </citation>
    <scope>NUCLEOTIDE SEQUENCE</scope>
</reference>
<dbReference type="GO" id="GO:0005634">
    <property type="term" value="C:nucleus"/>
    <property type="evidence" value="ECO:0007669"/>
    <property type="project" value="UniProtKB-SubCell"/>
</dbReference>
<accession>A0A6B2LIC5</accession>
<keyword evidence="4 5" id="KW-0539">Nucleus</keyword>
<dbReference type="GO" id="GO:0003690">
    <property type="term" value="F:double-stranded DNA binding"/>
    <property type="evidence" value="ECO:0007669"/>
    <property type="project" value="InterPro"/>
</dbReference>
<feature type="domain" description="Mnd1 HTH" evidence="7">
    <location>
        <begin position="16"/>
        <end position="74"/>
    </location>
</feature>
<evidence type="ECO:0000259" key="8">
    <source>
        <dbReference type="Pfam" id="PF18517"/>
    </source>
</evidence>
<evidence type="ECO:0000259" key="7">
    <source>
        <dbReference type="Pfam" id="PF03962"/>
    </source>
</evidence>
<comment type="similarity">
    <text evidence="2 5">Belongs to the MND1 family.</text>
</comment>
<feature type="domain" description="Leucine zipper with capping helix" evidence="8">
    <location>
        <begin position="151"/>
        <end position="202"/>
    </location>
</feature>
<dbReference type="InterPro" id="IPR040661">
    <property type="entry name" value="LZ3wCH"/>
</dbReference>
<dbReference type="PIRSF" id="PIRSF026991">
    <property type="entry name" value="Mnd1"/>
    <property type="match status" value="1"/>
</dbReference>
<keyword evidence="3 6" id="KW-0175">Coiled coil</keyword>
<evidence type="ECO:0000256" key="2">
    <source>
        <dbReference type="ARBA" id="ARBA00005981"/>
    </source>
</evidence>